<evidence type="ECO:0000313" key="2">
    <source>
        <dbReference type="EMBL" id="ETO79739.1"/>
    </source>
</evidence>
<dbReference type="Proteomes" id="UP000028582">
    <property type="component" value="Unassembled WGS sequence"/>
</dbReference>
<dbReference type="AlphaFoldDB" id="A0A081ALH8"/>
<reference evidence="2 3" key="1">
    <citation type="submission" date="2013-11" db="EMBL/GenBank/DDBJ databases">
        <title>The Genome Sequence of Phytophthora parasitica P1976.</title>
        <authorList>
            <consortium name="The Broad Institute Genomics Platform"/>
            <person name="Russ C."/>
            <person name="Tyler B."/>
            <person name="Panabieres F."/>
            <person name="Shan W."/>
            <person name="Tripathy S."/>
            <person name="Grunwald N."/>
            <person name="Machado M."/>
            <person name="Johnson C.S."/>
            <person name="Walker B."/>
            <person name="Young S."/>
            <person name="Zeng Q."/>
            <person name="Gargeya S."/>
            <person name="Fitzgerald M."/>
            <person name="Haas B."/>
            <person name="Abouelleil A."/>
            <person name="Allen A.W."/>
            <person name="Alvarado L."/>
            <person name="Arachchi H.M."/>
            <person name="Berlin A.M."/>
            <person name="Chapman S.B."/>
            <person name="Gainer-Dewar J."/>
            <person name="Goldberg J."/>
            <person name="Griggs A."/>
            <person name="Gujja S."/>
            <person name="Hansen M."/>
            <person name="Howarth C."/>
            <person name="Imamovic A."/>
            <person name="Ireland A."/>
            <person name="Larimer J."/>
            <person name="McCowan C."/>
            <person name="Murphy C."/>
            <person name="Pearson M."/>
            <person name="Poon T.W."/>
            <person name="Priest M."/>
            <person name="Roberts A."/>
            <person name="Saif S."/>
            <person name="Shea T."/>
            <person name="Sisk P."/>
            <person name="Sykes S."/>
            <person name="Wortman J."/>
            <person name="Nusbaum C."/>
            <person name="Birren B."/>
        </authorList>
    </citation>
    <scope>NUCLEOTIDE SEQUENCE [LARGE SCALE GENOMIC DNA]</scope>
    <source>
        <strain evidence="2 3">P1976</strain>
    </source>
</reference>
<feature type="region of interest" description="Disordered" evidence="1">
    <location>
        <begin position="1"/>
        <end position="29"/>
    </location>
</feature>
<feature type="compositionally biased region" description="Polar residues" evidence="1">
    <location>
        <begin position="18"/>
        <end position="29"/>
    </location>
</feature>
<feature type="compositionally biased region" description="Polar residues" evidence="1">
    <location>
        <begin position="54"/>
        <end position="66"/>
    </location>
</feature>
<sequence length="66" mass="7808">MSLLRRPQRTSRRECRRAQSTMPKCRSSSYIARHSRDLFVTHCKQRLTNRRRTQTSATGRTTPSSR</sequence>
<accession>A0A081ALH8</accession>
<feature type="region of interest" description="Disordered" evidence="1">
    <location>
        <begin position="43"/>
        <end position="66"/>
    </location>
</feature>
<feature type="compositionally biased region" description="Basic residues" evidence="1">
    <location>
        <begin position="43"/>
        <end position="53"/>
    </location>
</feature>
<comment type="caution">
    <text evidence="2">The sequence shown here is derived from an EMBL/GenBank/DDBJ whole genome shotgun (WGS) entry which is preliminary data.</text>
</comment>
<name>A0A081ALH8_PHYNI</name>
<protein>
    <submittedName>
        <fullName evidence="2">Uncharacterized protein</fullName>
    </submittedName>
</protein>
<evidence type="ECO:0000256" key="1">
    <source>
        <dbReference type="SAM" id="MobiDB-lite"/>
    </source>
</evidence>
<organism evidence="2 3">
    <name type="scientific">Phytophthora nicotianae P1976</name>
    <dbReference type="NCBI Taxonomy" id="1317066"/>
    <lineage>
        <taxon>Eukaryota</taxon>
        <taxon>Sar</taxon>
        <taxon>Stramenopiles</taxon>
        <taxon>Oomycota</taxon>
        <taxon>Peronosporomycetes</taxon>
        <taxon>Peronosporales</taxon>
        <taxon>Peronosporaceae</taxon>
        <taxon>Phytophthora</taxon>
    </lineage>
</organism>
<feature type="compositionally biased region" description="Basic residues" evidence="1">
    <location>
        <begin position="1"/>
        <end position="10"/>
    </location>
</feature>
<dbReference type="EMBL" id="ANJA01001073">
    <property type="protein sequence ID" value="ETO79739.1"/>
    <property type="molecule type" value="Genomic_DNA"/>
</dbReference>
<gene>
    <name evidence="2" type="ORF">F444_05619</name>
</gene>
<evidence type="ECO:0000313" key="3">
    <source>
        <dbReference type="Proteomes" id="UP000028582"/>
    </source>
</evidence>
<proteinExistence type="predicted"/>